<name>A0A4Q0PAZ0_9FLAO</name>
<dbReference type="AlphaFoldDB" id="A0A4Q0PAZ0"/>
<proteinExistence type="predicted"/>
<protein>
    <submittedName>
        <fullName evidence="1">Putative glycosyltransferase</fullName>
    </submittedName>
</protein>
<dbReference type="Proteomes" id="UP000289238">
    <property type="component" value="Unassembled WGS sequence"/>
</dbReference>
<gene>
    <name evidence="1" type="ORF">DSM00_1494</name>
</gene>
<dbReference type="OrthoDB" id="9809594at2"/>
<keyword evidence="2" id="KW-1185">Reference proteome</keyword>
<dbReference type="RefSeq" id="WP_128757372.1">
    <property type="nucleotide sequence ID" value="NZ_QOVM01000002.1"/>
</dbReference>
<organism evidence="1 2">
    <name type="scientific">Leeuwenhoekiella aequorea</name>
    <dbReference type="NCBI Taxonomy" id="283736"/>
    <lineage>
        <taxon>Bacteria</taxon>
        <taxon>Pseudomonadati</taxon>
        <taxon>Bacteroidota</taxon>
        <taxon>Flavobacteriia</taxon>
        <taxon>Flavobacteriales</taxon>
        <taxon>Flavobacteriaceae</taxon>
        <taxon>Leeuwenhoekiella</taxon>
    </lineage>
</organism>
<evidence type="ECO:0000313" key="1">
    <source>
        <dbReference type="EMBL" id="RXG23877.1"/>
    </source>
</evidence>
<dbReference type="GO" id="GO:0016740">
    <property type="term" value="F:transferase activity"/>
    <property type="evidence" value="ECO:0007669"/>
    <property type="project" value="UniProtKB-KW"/>
</dbReference>
<evidence type="ECO:0000313" key="2">
    <source>
        <dbReference type="Proteomes" id="UP000289238"/>
    </source>
</evidence>
<dbReference type="EMBL" id="QOVM01000002">
    <property type="protein sequence ID" value="RXG23877.1"/>
    <property type="molecule type" value="Genomic_DNA"/>
</dbReference>
<comment type="caution">
    <text evidence="1">The sequence shown here is derived from an EMBL/GenBank/DDBJ whole genome shotgun (WGS) entry which is preliminary data.</text>
</comment>
<dbReference type="Gene3D" id="3.40.50.2000">
    <property type="entry name" value="Glycogen Phosphorylase B"/>
    <property type="match status" value="1"/>
</dbReference>
<reference evidence="1 2" key="1">
    <citation type="submission" date="2018-07" db="EMBL/GenBank/DDBJ databases">
        <title>Leeuwenhoekiella genomics.</title>
        <authorList>
            <person name="Tahon G."/>
            <person name="Willems A."/>
        </authorList>
    </citation>
    <scope>NUCLEOTIDE SEQUENCE [LARGE SCALE GENOMIC DNA]</scope>
    <source>
        <strain evidence="1 2">LMG 22550</strain>
    </source>
</reference>
<sequence length="352" mass="40038">MTHKIAYYAHSHGSGHSRYASRFAEGYGSNCLILTDSHYNFPDYAEVQHLPNEDLDGTQILPDSYNKPKYLHYSPVGLSKILKRNTHILQALQKFSIDFIIVDVSVEIAALARVSSVPYVYRRMPGNRSDIAHTEAYRGAIFLIAYYPKEFESIDTPTWIVNKTCYLGFIDKPEKQSIQHEKPFYDITIVTGFGGTAITNLLPILLTQFPDYSIQIIGPVDSTIKNENITYQGVVERVEDFIHKDTIVIASCGTNMVLKMISLGKRFLAFPEERPYLEQETTAAILEKLNIAQKVDVHNLKPLIKKAKTFQSYKAPDHYFTTVDKLAAQIQGFFKTVINSSKEQEYDTNSRM</sequence>
<accession>A0A4Q0PAZ0</accession>
<keyword evidence="1" id="KW-0808">Transferase</keyword>